<dbReference type="VEuPathDB" id="FungiDB:AAP_03934"/>
<dbReference type="Proteomes" id="UP000242877">
    <property type="component" value="Unassembled WGS sequence"/>
</dbReference>
<evidence type="ECO:0000313" key="2">
    <source>
        <dbReference type="Proteomes" id="UP000242877"/>
    </source>
</evidence>
<dbReference type="PANTHER" id="PTHR38846:SF1">
    <property type="entry name" value="C3H1-TYPE DOMAIN-CONTAINING PROTEIN"/>
    <property type="match status" value="1"/>
</dbReference>
<dbReference type="PANTHER" id="PTHR38846">
    <property type="entry name" value="C3H1-TYPE DOMAIN-CONTAINING PROTEIN"/>
    <property type="match status" value="1"/>
</dbReference>
<proteinExistence type="predicted"/>
<sequence length="190" mass="21666">MVQMYHCLTCDRLMQAASRLSHEAGGPHQRKAKKSTPHAALYAFFDRYSGFHYERTWPPAKIFNHLRLFYGWKEGCEGKGYTRARSEVCRIILSMFEQWTEPTDDLEVWHSLCQTVGITSLLPSKTQCKKALSSKNVNLVDALLALASGQPVMFFSSAGDLRKYTKDSAKYFNRKLLEPGSPLKKLLKVI</sequence>
<name>A0A167XS38_9EURO</name>
<evidence type="ECO:0000313" key="1">
    <source>
        <dbReference type="EMBL" id="KZZ90404.1"/>
    </source>
</evidence>
<dbReference type="AlphaFoldDB" id="A0A167XS38"/>
<comment type="caution">
    <text evidence="1">The sequence shown here is derived from an EMBL/GenBank/DDBJ whole genome shotgun (WGS) entry which is preliminary data.</text>
</comment>
<protein>
    <submittedName>
        <fullName evidence="1">Uncharacterized protein</fullName>
    </submittedName>
</protein>
<accession>A0A167XS38</accession>
<reference evidence="1 2" key="1">
    <citation type="journal article" date="2016" name="Genome Biol. Evol.">
        <title>Divergent and convergent evolution of fungal pathogenicity.</title>
        <authorList>
            <person name="Shang Y."/>
            <person name="Xiao G."/>
            <person name="Zheng P."/>
            <person name="Cen K."/>
            <person name="Zhan S."/>
            <person name="Wang C."/>
        </authorList>
    </citation>
    <scope>NUCLEOTIDE SEQUENCE [LARGE SCALE GENOMIC DNA]</scope>
    <source>
        <strain evidence="1 2">ARSEF 7405</strain>
    </source>
</reference>
<dbReference type="OrthoDB" id="6105938at2759"/>
<dbReference type="EMBL" id="AZGZ01000017">
    <property type="protein sequence ID" value="KZZ90404.1"/>
    <property type="molecule type" value="Genomic_DNA"/>
</dbReference>
<keyword evidence="2" id="KW-1185">Reference proteome</keyword>
<gene>
    <name evidence="1" type="ORF">AAP_03934</name>
</gene>
<organism evidence="1 2">
    <name type="scientific">Ascosphaera apis ARSEF 7405</name>
    <dbReference type="NCBI Taxonomy" id="392613"/>
    <lineage>
        <taxon>Eukaryota</taxon>
        <taxon>Fungi</taxon>
        <taxon>Dikarya</taxon>
        <taxon>Ascomycota</taxon>
        <taxon>Pezizomycotina</taxon>
        <taxon>Eurotiomycetes</taxon>
        <taxon>Eurotiomycetidae</taxon>
        <taxon>Onygenales</taxon>
        <taxon>Ascosphaeraceae</taxon>
        <taxon>Ascosphaera</taxon>
    </lineage>
</organism>